<dbReference type="Gene3D" id="3.40.50.300">
    <property type="entry name" value="P-loop containing nucleotide triphosphate hydrolases"/>
    <property type="match status" value="1"/>
</dbReference>
<organism evidence="4 5">
    <name type="scientific">Pontixanthobacter gangjinensis</name>
    <dbReference type="NCBI Taxonomy" id="1028742"/>
    <lineage>
        <taxon>Bacteria</taxon>
        <taxon>Pseudomonadati</taxon>
        <taxon>Pseudomonadota</taxon>
        <taxon>Alphaproteobacteria</taxon>
        <taxon>Sphingomonadales</taxon>
        <taxon>Erythrobacteraceae</taxon>
        <taxon>Pontixanthobacter</taxon>
    </lineage>
</organism>
<dbReference type="EMBL" id="WTYS01000001">
    <property type="protein sequence ID" value="MXO57711.1"/>
    <property type="molecule type" value="Genomic_DNA"/>
</dbReference>
<keyword evidence="5" id="KW-1185">Reference proteome</keyword>
<dbReference type="GO" id="GO:0016887">
    <property type="term" value="F:ATP hydrolysis activity"/>
    <property type="evidence" value="ECO:0007669"/>
    <property type="project" value="InterPro"/>
</dbReference>
<evidence type="ECO:0000259" key="3">
    <source>
        <dbReference type="PROSITE" id="PS50893"/>
    </source>
</evidence>
<sequence length="207" mass="22364">MSFNLQVNQRLGDCTIDAAIQSDDRLIAITGPSGVGKTSLLNCIAGLATPAAGHIIIDGRTLFDSTSELNLPPDARGCGYVFQDNRLFPHKKVLANLIYGLTRKAESAALMSFDDTVKLLGIGHLLDRWPVALSGGEARRVAIGRALLSVPSFLLLDEPLASLDASRGEQLLCAIERIRDELNLPIIYVSHDRSEIDRLATTVLAMD</sequence>
<evidence type="ECO:0000256" key="2">
    <source>
        <dbReference type="ARBA" id="ARBA00022840"/>
    </source>
</evidence>
<dbReference type="OrthoDB" id="9802264at2"/>
<dbReference type="AlphaFoldDB" id="A0A6I4SP27"/>
<keyword evidence="1" id="KW-0547">Nucleotide-binding</keyword>
<dbReference type="PROSITE" id="PS50893">
    <property type="entry name" value="ABC_TRANSPORTER_2"/>
    <property type="match status" value="1"/>
</dbReference>
<dbReference type="InterPro" id="IPR003439">
    <property type="entry name" value="ABC_transporter-like_ATP-bd"/>
</dbReference>
<protein>
    <submittedName>
        <fullName evidence="4">ATP-binding cassette domain-containing protein</fullName>
    </submittedName>
</protein>
<dbReference type="PROSITE" id="PS00211">
    <property type="entry name" value="ABC_TRANSPORTER_1"/>
    <property type="match status" value="1"/>
</dbReference>
<evidence type="ECO:0000313" key="4">
    <source>
        <dbReference type="EMBL" id="MXO57711.1"/>
    </source>
</evidence>
<dbReference type="PANTHER" id="PTHR43514">
    <property type="entry name" value="ABC TRANSPORTER I FAMILY MEMBER 10"/>
    <property type="match status" value="1"/>
</dbReference>
<dbReference type="Proteomes" id="UP000468943">
    <property type="component" value="Unassembled WGS sequence"/>
</dbReference>
<evidence type="ECO:0000256" key="1">
    <source>
        <dbReference type="ARBA" id="ARBA00022741"/>
    </source>
</evidence>
<name>A0A6I4SP27_9SPHN</name>
<feature type="domain" description="ABC transporter" evidence="3">
    <location>
        <begin position="2"/>
        <end position="207"/>
    </location>
</feature>
<dbReference type="InterPro" id="IPR017871">
    <property type="entry name" value="ABC_transporter-like_CS"/>
</dbReference>
<dbReference type="InterPro" id="IPR027417">
    <property type="entry name" value="P-loop_NTPase"/>
</dbReference>
<dbReference type="InterPro" id="IPR003593">
    <property type="entry name" value="AAA+_ATPase"/>
</dbReference>
<dbReference type="SUPFAM" id="SSF52540">
    <property type="entry name" value="P-loop containing nucleoside triphosphate hydrolases"/>
    <property type="match status" value="1"/>
</dbReference>
<accession>A0A6I4SP27</accession>
<dbReference type="GO" id="GO:0005524">
    <property type="term" value="F:ATP binding"/>
    <property type="evidence" value="ECO:0007669"/>
    <property type="project" value="UniProtKB-KW"/>
</dbReference>
<dbReference type="Pfam" id="PF00005">
    <property type="entry name" value="ABC_tran"/>
    <property type="match status" value="1"/>
</dbReference>
<gene>
    <name evidence="4" type="ORF">GRI36_12580</name>
</gene>
<evidence type="ECO:0000313" key="5">
    <source>
        <dbReference type="Proteomes" id="UP000468943"/>
    </source>
</evidence>
<keyword evidence="2 4" id="KW-0067">ATP-binding</keyword>
<dbReference type="RefSeq" id="WP_160598761.1">
    <property type="nucleotide sequence ID" value="NZ_WTYS01000001.1"/>
</dbReference>
<dbReference type="SMART" id="SM00382">
    <property type="entry name" value="AAA"/>
    <property type="match status" value="1"/>
</dbReference>
<reference evidence="4 5" key="1">
    <citation type="submission" date="2019-12" db="EMBL/GenBank/DDBJ databases">
        <title>Genomic-based taxomic classification of the family Erythrobacteraceae.</title>
        <authorList>
            <person name="Xu L."/>
        </authorList>
    </citation>
    <scope>NUCLEOTIDE SEQUENCE [LARGE SCALE GENOMIC DNA]</scope>
    <source>
        <strain evidence="4 5">JCM 17802</strain>
    </source>
</reference>
<proteinExistence type="predicted"/>
<dbReference type="InterPro" id="IPR050334">
    <property type="entry name" value="Molybdenum_import_ModC"/>
</dbReference>
<comment type="caution">
    <text evidence="4">The sequence shown here is derived from an EMBL/GenBank/DDBJ whole genome shotgun (WGS) entry which is preliminary data.</text>
</comment>
<dbReference type="PANTHER" id="PTHR43514:SF4">
    <property type="entry name" value="ABC TRANSPORTER I FAMILY MEMBER 10"/>
    <property type="match status" value="1"/>
</dbReference>